<dbReference type="FunCoup" id="B9RU82">
    <property type="interactions" value="12"/>
</dbReference>
<comment type="subcellular location">
    <subcellularLocation>
        <location evidence="4">Secreted</location>
        <location evidence="4">Extracellular space</location>
        <location evidence="4">Apoplast</location>
    </subcellularLocation>
</comment>
<name>B9RU82_RICCO</name>
<evidence type="ECO:0000256" key="3">
    <source>
        <dbReference type="ARBA" id="ARBA00022525"/>
    </source>
</evidence>
<sequence>MKGKVFFTWVMILCVVKLNVQGEYHTETVPAIPMKEKITKLSFFYHVNLGGKIPTAVQIAQPNVTRDERQFLPFGTLFAVNNALRVGTKPTSKLIGRAKGLTLAASQEDDKHLILVNYQDIGFITGKFNGSSFIVCSRDPIFEPEHELAVVGGRQKLRMVTGFVKVQTVFIDFASGYGVFKYDVTLFQRLRLASSTDINQYDIV</sequence>
<comment type="function">
    <text evidence="4">Dirigent proteins impart stereoselectivity on the phenoxy radical-coupling reaction, yielding optically active lignans from two molecules of coniferyl alcohol in the biosynthesis of lignans, flavonolignans, and alkaloids and thus plays a central role in plant secondary metabolism.</text>
</comment>
<protein>
    <recommendedName>
        <fullName evidence="4">Dirigent protein</fullName>
    </recommendedName>
</protein>
<keyword evidence="4" id="KW-0052">Apoplast</keyword>
<evidence type="ECO:0000313" key="6">
    <source>
        <dbReference type="Proteomes" id="UP000008311"/>
    </source>
</evidence>
<feature type="signal peptide" evidence="4">
    <location>
        <begin position="1"/>
        <end position="22"/>
    </location>
</feature>
<reference evidence="6" key="1">
    <citation type="journal article" date="2010" name="Nat. Biotechnol.">
        <title>Draft genome sequence of the oilseed species Ricinus communis.</title>
        <authorList>
            <person name="Chan A.P."/>
            <person name="Crabtree J."/>
            <person name="Zhao Q."/>
            <person name="Lorenzi H."/>
            <person name="Orvis J."/>
            <person name="Puiu D."/>
            <person name="Melake-Berhan A."/>
            <person name="Jones K.M."/>
            <person name="Redman J."/>
            <person name="Chen G."/>
            <person name="Cahoon E.B."/>
            <person name="Gedil M."/>
            <person name="Stanke M."/>
            <person name="Haas B.J."/>
            <person name="Wortman J.R."/>
            <person name="Fraser-Liggett C.M."/>
            <person name="Ravel J."/>
            <person name="Rabinowicz P.D."/>
        </authorList>
    </citation>
    <scope>NUCLEOTIDE SEQUENCE [LARGE SCALE GENOMIC DNA]</scope>
    <source>
        <strain evidence="6">cv. Hale</strain>
    </source>
</reference>
<comment type="subunit">
    <text evidence="2 4">Homodimer.</text>
</comment>
<accession>B9RU82</accession>
<dbReference type="STRING" id="3988.B9RU82"/>
<dbReference type="GO" id="GO:0048046">
    <property type="term" value="C:apoplast"/>
    <property type="evidence" value="ECO:0007669"/>
    <property type="project" value="UniProtKB-SubCell"/>
</dbReference>
<organism evidence="5 6">
    <name type="scientific">Ricinus communis</name>
    <name type="common">Castor bean</name>
    <dbReference type="NCBI Taxonomy" id="3988"/>
    <lineage>
        <taxon>Eukaryota</taxon>
        <taxon>Viridiplantae</taxon>
        <taxon>Streptophyta</taxon>
        <taxon>Embryophyta</taxon>
        <taxon>Tracheophyta</taxon>
        <taxon>Spermatophyta</taxon>
        <taxon>Magnoliopsida</taxon>
        <taxon>eudicotyledons</taxon>
        <taxon>Gunneridae</taxon>
        <taxon>Pentapetalae</taxon>
        <taxon>rosids</taxon>
        <taxon>fabids</taxon>
        <taxon>Malpighiales</taxon>
        <taxon>Euphorbiaceae</taxon>
        <taxon>Acalyphoideae</taxon>
        <taxon>Acalypheae</taxon>
        <taxon>Ricinus</taxon>
    </lineage>
</organism>
<dbReference type="AlphaFoldDB" id="B9RU82"/>
<evidence type="ECO:0000256" key="1">
    <source>
        <dbReference type="ARBA" id="ARBA00010746"/>
    </source>
</evidence>
<keyword evidence="6" id="KW-1185">Reference proteome</keyword>
<keyword evidence="4" id="KW-0732">Signal</keyword>
<dbReference type="Proteomes" id="UP000008311">
    <property type="component" value="Unassembled WGS sequence"/>
</dbReference>
<dbReference type="InterPro" id="IPR044859">
    <property type="entry name" value="Allene_oxi_cyc_Dirigent"/>
</dbReference>
<dbReference type="GO" id="GO:0009699">
    <property type="term" value="P:phenylpropanoid biosynthetic process"/>
    <property type="evidence" value="ECO:0007669"/>
    <property type="project" value="UniProtKB-ARBA"/>
</dbReference>
<proteinExistence type="inferred from homology"/>
<dbReference type="OrthoDB" id="1864232at2759"/>
<dbReference type="Pfam" id="PF03018">
    <property type="entry name" value="Dirigent"/>
    <property type="match status" value="1"/>
</dbReference>
<feature type="chain" id="PRO_5008192147" description="Dirigent protein" evidence="4">
    <location>
        <begin position="23"/>
        <end position="204"/>
    </location>
</feature>
<evidence type="ECO:0000313" key="5">
    <source>
        <dbReference type="EMBL" id="EEF45094.1"/>
    </source>
</evidence>
<dbReference type="eggNOG" id="ENOG502RXRA">
    <property type="taxonomic scope" value="Eukaryota"/>
</dbReference>
<gene>
    <name evidence="5" type="ORF">RCOM_1634540</name>
</gene>
<dbReference type="EMBL" id="EQ973816">
    <property type="protein sequence ID" value="EEF45094.1"/>
    <property type="molecule type" value="Genomic_DNA"/>
</dbReference>
<keyword evidence="3 4" id="KW-0964">Secreted</keyword>
<dbReference type="KEGG" id="rcu:8269272"/>
<dbReference type="InterPro" id="IPR004265">
    <property type="entry name" value="Dirigent"/>
</dbReference>
<dbReference type="InParanoid" id="B9RU82"/>
<dbReference type="Gene3D" id="2.40.480.10">
    <property type="entry name" value="Allene oxide cyclase-like"/>
    <property type="match status" value="1"/>
</dbReference>
<comment type="similarity">
    <text evidence="1 4">Belongs to the plant dirigent protein family.</text>
</comment>
<dbReference type="PANTHER" id="PTHR21495">
    <property type="entry name" value="NUCLEOPORIN-RELATED"/>
    <property type="match status" value="1"/>
</dbReference>
<evidence type="ECO:0000256" key="4">
    <source>
        <dbReference type="RuleBase" id="RU363099"/>
    </source>
</evidence>
<dbReference type="OMA" id="FFMHESM"/>
<evidence type="ECO:0000256" key="2">
    <source>
        <dbReference type="ARBA" id="ARBA00011738"/>
    </source>
</evidence>